<feature type="transmembrane region" description="Helical" evidence="1">
    <location>
        <begin position="16"/>
        <end position="38"/>
    </location>
</feature>
<evidence type="ECO:0000313" key="4">
    <source>
        <dbReference type="Proteomes" id="UP000677265"/>
    </source>
</evidence>
<gene>
    <name evidence="3" type="ORF">KHB02_014285</name>
    <name evidence="2" type="ORF">KHB02_25875</name>
</gene>
<organism evidence="2">
    <name type="scientific">Neobacillus citreus</name>
    <dbReference type="NCBI Taxonomy" id="2833578"/>
    <lineage>
        <taxon>Bacteria</taxon>
        <taxon>Bacillati</taxon>
        <taxon>Bacillota</taxon>
        <taxon>Bacilli</taxon>
        <taxon>Bacillales</taxon>
        <taxon>Bacillaceae</taxon>
        <taxon>Neobacillus</taxon>
    </lineage>
</organism>
<proteinExistence type="predicted"/>
<comment type="caution">
    <text evidence="2">The sequence shown here is derived from an EMBL/GenBank/DDBJ whole genome shotgun (WGS) entry which is preliminary data.</text>
</comment>
<name>A0A942YCK1_9BACI</name>
<sequence>MLVEINLLPQKEPRKFAFFGTLAGILVILLLAGSYYYFQISSVKSDIASVNREITMTKKIREAEEKKNTTAESSTSVNQLKSAIEWAHTYPIRTIPVMRKLTSLLPERGFIQSFAYTEAGTITLTVQFDSQREAAFFLNNIHESNWIEDASLSSLTAVVQSDTAASGTQVASTQSGTVSSVNPNSQVTVAGSNTEGQAAATTGAATTTAAVQTTTAGGSAATSTTAASTQDSNLLPRYTAQFEITLNKDAVKENIKKSWDEKGVSGS</sequence>
<reference evidence="2" key="1">
    <citation type="submission" date="2021-05" db="EMBL/GenBank/DDBJ databases">
        <title>Novel Bacillus species.</title>
        <authorList>
            <person name="Liu G."/>
        </authorList>
    </citation>
    <scope>NUCLEOTIDE SEQUENCE</scope>
    <source>
        <strain evidence="2 4">FJAT-50051</strain>
    </source>
</reference>
<dbReference type="AlphaFoldDB" id="A0A942YCK1"/>
<keyword evidence="1" id="KW-0472">Membrane</keyword>
<evidence type="ECO:0000313" key="2">
    <source>
        <dbReference type="EMBL" id="MBS4184810.1"/>
    </source>
</evidence>
<evidence type="ECO:0000313" key="3">
    <source>
        <dbReference type="EMBL" id="MCH6266694.1"/>
    </source>
</evidence>
<accession>A0A942YCK1</accession>
<dbReference type="Pfam" id="PF05137">
    <property type="entry name" value="PilN"/>
    <property type="match status" value="1"/>
</dbReference>
<keyword evidence="1" id="KW-1133">Transmembrane helix</keyword>
<dbReference type="RefSeq" id="WP_213144704.1">
    <property type="nucleotide sequence ID" value="NZ_JAGYPE020000024.1"/>
</dbReference>
<dbReference type="InterPro" id="IPR007813">
    <property type="entry name" value="PilN"/>
</dbReference>
<evidence type="ECO:0000256" key="1">
    <source>
        <dbReference type="SAM" id="Phobius"/>
    </source>
</evidence>
<keyword evidence="1" id="KW-0812">Transmembrane</keyword>
<protein>
    <submittedName>
        <fullName evidence="3">PilN domain-containing protein</fullName>
    </submittedName>
</protein>
<keyword evidence="4" id="KW-1185">Reference proteome</keyword>
<dbReference type="EMBL" id="JAGYPE020000024">
    <property type="protein sequence ID" value="MCH6266694.1"/>
    <property type="molecule type" value="Genomic_DNA"/>
</dbReference>
<dbReference type="Proteomes" id="UP000677265">
    <property type="component" value="Unassembled WGS sequence"/>
</dbReference>
<dbReference type="EMBL" id="JAGYPE010000005">
    <property type="protein sequence ID" value="MBS4184810.1"/>
    <property type="molecule type" value="Genomic_DNA"/>
</dbReference>